<keyword evidence="4" id="KW-1185">Reference proteome</keyword>
<evidence type="ECO:0000256" key="2">
    <source>
        <dbReference type="SAM" id="SignalP"/>
    </source>
</evidence>
<reference evidence="4" key="1">
    <citation type="journal article" date="2019" name="Int. J. Syst. Evol. Microbiol.">
        <title>The Global Catalogue of Microorganisms (GCM) 10K type strain sequencing project: providing services to taxonomists for standard genome sequencing and annotation.</title>
        <authorList>
            <consortium name="The Broad Institute Genomics Platform"/>
            <consortium name="The Broad Institute Genome Sequencing Center for Infectious Disease"/>
            <person name="Wu L."/>
            <person name="Ma J."/>
        </authorList>
    </citation>
    <scope>NUCLEOTIDE SEQUENCE [LARGE SCALE GENOMIC DNA]</scope>
    <source>
        <strain evidence="4">CECT 7649</strain>
    </source>
</reference>
<feature type="region of interest" description="Disordered" evidence="1">
    <location>
        <begin position="41"/>
        <end position="73"/>
    </location>
</feature>
<accession>A0ABW2PCD9</accession>
<feature type="compositionally biased region" description="Low complexity" evidence="1">
    <location>
        <begin position="41"/>
        <end position="60"/>
    </location>
</feature>
<dbReference type="Proteomes" id="UP001596496">
    <property type="component" value="Unassembled WGS sequence"/>
</dbReference>
<feature type="region of interest" description="Disordered" evidence="1">
    <location>
        <begin position="103"/>
        <end position="122"/>
    </location>
</feature>
<evidence type="ECO:0000256" key="1">
    <source>
        <dbReference type="SAM" id="MobiDB-lite"/>
    </source>
</evidence>
<proteinExistence type="predicted"/>
<evidence type="ECO:0000313" key="4">
    <source>
        <dbReference type="Proteomes" id="UP001596496"/>
    </source>
</evidence>
<name>A0ABW2PCD9_9ACTN</name>
<protein>
    <submittedName>
        <fullName evidence="3">Uncharacterized protein</fullName>
    </submittedName>
</protein>
<dbReference type="EMBL" id="JBHTCG010000020">
    <property type="protein sequence ID" value="MFC7385680.1"/>
    <property type="molecule type" value="Genomic_DNA"/>
</dbReference>
<dbReference type="PROSITE" id="PS51318">
    <property type="entry name" value="TAT"/>
    <property type="match status" value="1"/>
</dbReference>
<keyword evidence="2" id="KW-0732">Signal</keyword>
<sequence>MTLRRLLTSSAAGLAALTVLAEALSAPSAAAAGAVEARALGGRPPAEAGPEPTDPPAARSAPDRPAIRSVRVLPREPVARPRRGVRLVVEVVARGAAGPRGVTLRVEPGRRGRGRAAPPPLRHARGGGWEVWRFTPPVRLSRWYPAGRWRAVATVRDARGRRTTAATSFLFRKASTLTGVQAVRARRRPRALRVSGTLMRVDPTGRFDYWSFPRQRVSIQFRKHGGRRWKIEARARTDREGAFHRRVPRRHGVWRVVYPGTRRYAGVIRVIRHT</sequence>
<evidence type="ECO:0000313" key="3">
    <source>
        <dbReference type="EMBL" id="MFC7385680.1"/>
    </source>
</evidence>
<dbReference type="InterPro" id="IPR006311">
    <property type="entry name" value="TAT_signal"/>
</dbReference>
<organism evidence="3 4">
    <name type="scientific">Sphaerisporangium rhizosphaerae</name>
    <dbReference type="NCBI Taxonomy" id="2269375"/>
    <lineage>
        <taxon>Bacteria</taxon>
        <taxon>Bacillati</taxon>
        <taxon>Actinomycetota</taxon>
        <taxon>Actinomycetes</taxon>
        <taxon>Streptosporangiales</taxon>
        <taxon>Streptosporangiaceae</taxon>
        <taxon>Sphaerisporangium</taxon>
    </lineage>
</organism>
<feature type="chain" id="PRO_5045063826" evidence="2">
    <location>
        <begin position="22"/>
        <end position="274"/>
    </location>
</feature>
<gene>
    <name evidence="3" type="ORF">ACFQSB_25970</name>
</gene>
<feature type="signal peptide" evidence="2">
    <location>
        <begin position="1"/>
        <end position="21"/>
    </location>
</feature>
<dbReference type="RefSeq" id="WP_380829572.1">
    <property type="nucleotide sequence ID" value="NZ_JBHTCG010000020.1"/>
</dbReference>
<comment type="caution">
    <text evidence="3">The sequence shown here is derived from an EMBL/GenBank/DDBJ whole genome shotgun (WGS) entry which is preliminary data.</text>
</comment>